<dbReference type="GO" id="GO:0006145">
    <property type="term" value="P:purine nucleobase catabolic process"/>
    <property type="evidence" value="ECO:0007669"/>
    <property type="project" value="TreeGrafter"/>
</dbReference>
<dbReference type="GO" id="GO:0046872">
    <property type="term" value="F:metal ion binding"/>
    <property type="evidence" value="ECO:0007669"/>
    <property type="project" value="UniProtKB-KW"/>
</dbReference>
<dbReference type="InterPro" id="IPR032466">
    <property type="entry name" value="Metal_Hydrolase"/>
</dbReference>
<sequence length="105" mass="11635">MVYREIALAELTGARVHISHVSSEPSIALIRQAKLRGIRITAETAPHYFSLTEEDVGNYNTHAKMNPPLRSEHDRQAIRQALADGTLDAIATDHAPHSVLEKDVE</sequence>
<keyword evidence="1" id="KW-0479">Metal-binding</keyword>
<organism evidence="3">
    <name type="scientific">sediment metagenome</name>
    <dbReference type="NCBI Taxonomy" id="749907"/>
    <lineage>
        <taxon>unclassified sequences</taxon>
        <taxon>metagenomes</taxon>
        <taxon>ecological metagenomes</taxon>
    </lineage>
</organism>
<dbReference type="InterPro" id="IPR002195">
    <property type="entry name" value="Dihydroorotase_CS"/>
</dbReference>
<gene>
    <name evidence="3" type="primary">pyrC</name>
    <name evidence="3" type="ORF">LDC_0478</name>
</gene>
<dbReference type="GO" id="GO:0004151">
    <property type="term" value="F:dihydroorotase activity"/>
    <property type="evidence" value="ECO:0007669"/>
    <property type="project" value="UniProtKB-EC"/>
</dbReference>
<dbReference type="SUPFAM" id="SSF51556">
    <property type="entry name" value="Metallo-dependent hydrolases"/>
    <property type="match status" value="1"/>
</dbReference>
<evidence type="ECO:0000256" key="2">
    <source>
        <dbReference type="ARBA" id="ARBA00022801"/>
    </source>
</evidence>
<dbReference type="PANTHER" id="PTHR43668:SF2">
    <property type="entry name" value="ALLANTOINASE"/>
    <property type="match status" value="1"/>
</dbReference>
<dbReference type="AlphaFoldDB" id="D9PG33"/>
<keyword evidence="2 3" id="KW-0378">Hydrolase</keyword>
<dbReference type="EC" id="3.5.2.3" evidence="3"/>
<dbReference type="PROSITE" id="PS00483">
    <property type="entry name" value="DIHYDROOROTASE_2"/>
    <property type="match status" value="1"/>
</dbReference>
<reference evidence="3" key="1">
    <citation type="submission" date="2010-07" db="EMBL/GenBank/DDBJ databases">
        <authorList>
            <consortium name="CONSOLIDER consortium CSD2007-00005"/>
            <person name="Guazzaroni M.-E."/>
            <person name="Richter M."/>
            <person name="Garcia-Salamanca A."/>
            <person name="Yarza P."/>
            <person name="Ferrer M."/>
        </authorList>
    </citation>
    <scope>NUCLEOTIDE SEQUENCE</scope>
</reference>
<evidence type="ECO:0000256" key="1">
    <source>
        <dbReference type="ARBA" id="ARBA00022723"/>
    </source>
</evidence>
<proteinExistence type="predicted"/>
<evidence type="ECO:0000313" key="3">
    <source>
        <dbReference type="EMBL" id="EFK97482.1"/>
    </source>
</evidence>
<comment type="caution">
    <text evidence="3">The sequence shown here is derived from an EMBL/GenBank/DDBJ whole genome shotgun (WGS) entry which is preliminary data.</text>
</comment>
<dbReference type="GO" id="GO:0005737">
    <property type="term" value="C:cytoplasm"/>
    <property type="evidence" value="ECO:0007669"/>
    <property type="project" value="TreeGrafter"/>
</dbReference>
<accession>D9PG33</accession>
<feature type="non-terminal residue" evidence="3">
    <location>
        <position position="105"/>
    </location>
</feature>
<reference evidence="3" key="2">
    <citation type="journal article" date="2011" name="Microb. Ecol.">
        <title>Taxonomic and Functional Metagenomic Profiling of the Microbial Community in the Anoxic Sediment of a Sub-saline Shallow Lake (Laguna de Carrizo, Central Spain).</title>
        <authorList>
            <person name="Ferrer M."/>
            <person name="Guazzaroni M.E."/>
            <person name="Richter M."/>
            <person name="Garcia-Salamanca A."/>
            <person name="Yarza P."/>
            <person name="Suarez-Suarez A."/>
            <person name="Solano J."/>
            <person name="Alcaide M."/>
            <person name="van Dillewijn P."/>
            <person name="Molina-Henares M.A."/>
            <person name="Lopez-Cortes N."/>
            <person name="Al-Ramahi Y."/>
            <person name="Guerrero C."/>
            <person name="Acosta A."/>
            <person name="de Eugenio L.I."/>
            <person name="Martinez V."/>
            <person name="Marques S."/>
            <person name="Rojo F."/>
            <person name="Santero E."/>
            <person name="Genilloud O."/>
            <person name="Perez-Perez J."/>
            <person name="Rossello-Mora R."/>
            <person name="Ramos J.L."/>
        </authorList>
    </citation>
    <scope>NUCLEOTIDE SEQUENCE</scope>
</reference>
<dbReference type="PANTHER" id="PTHR43668">
    <property type="entry name" value="ALLANTOINASE"/>
    <property type="match status" value="1"/>
</dbReference>
<dbReference type="Gene3D" id="3.20.20.140">
    <property type="entry name" value="Metal-dependent hydrolases"/>
    <property type="match status" value="1"/>
</dbReference>
<dbReference type="InterPro" id="IPR050138">
    <property type="entry name" value="DHOase/Allantoinase_Hydrolase"/>
</dbReference>
<dbReference type="GO" id="GO:0004038">
    <property type="term" value="F:allantoinase activity"/>
    <property type="evidence" value="ECO:0007669"/>
    <property type="project" value="TreeGrafter"/>
</dbReference>
<dbReference type="EMBL" id="ADZX01000166">
    <property type="protein sequence ID" value="EFK97482.1"/>
    <property type="molecule type" value="Genomic_DNA"/>
</dbReference>
<protein>
    <submittedName>
        <fullName evidence="3">Dihydroorotase</fullName>
        <ecNumber evidence="3">3.5.2.3</ecNumber>
    </submittedName>
</protein>
<name>D9PG33_9ZZZZ</name>